<protein>
    <submittedName>
        <fullName evidence="2">Uncharacterized protein</fullName>
    </submittedName>
</protein>
<gene>
    <name evidence="2" type="ORF">SNE40_010850</name>
</gene>
<dbReference type="PANTHER" id="PTHR13800:SF41">
    <property type="entry name" value="PROTEIN CED-11"/>
    <property type="match status" value="1"/>
</dbReference>
<evidence type="ECO:0000313" key="3">
    <source>
        <dbReference type="Proteomes" id="UP001347796"/>
    </source>
</evidence>
<dbReference type="Proteomes" id="UP001347796">
    <property type="component" value="Unassembled WGS sequence"/>
</dbReference>
<keyword evidence="3" id="KW-1185">Reference proteome</keyword>
<reference evidence="2 3" key="1">
    <citation type="submission" date="2024-01" db="EMBL/GenBank/DDBJ databases">
        <title>The genome of the rayed Mediterranean limpet Patella caerulea (Linnaeus, 1758).</title>
        <authorList>
            <person name="Anh-Thu Weber A."/>
            <person name="Halstead-Nussloch G."/>
        </authorList>
    </citation>
    <scope>NUCLEOTIDE SEQUENCE [LARGE SCALE GENOMIC DNA]</scope>
    <source>
        <strain evidence="2">AATW-2023a</strain>
        <tissue evidence="2">Whole specimen</tissue>
    </source>
</reference>
<feature type="compositionally biased region" description="Polar residues" evidence="1">
    <location>
        <begin position="98"/>
        <end position="114"/>
    </location>
</feature>
<dbReference type="PANTHER" id="PTHR13800">
    <property type="entry name" value="TRANSIENT RECEPTOR POTENTIAL CATION CHANNEL, SUBFAMILY M, MEMBER 6"/>
    <property type="match status" value="1"/>
</dbReference>
<dbReference type="AlphaFoldDB" id="A0AAN8JWS8"/>
<comment type="caution">
    <text evidence="2">The sequence shown here is derived from an EMBL/GenBank/DDBJ whole genome shotgun (WGS) entry which is preliminary data.</text>
</comment>
<dbReference type="InterPro" id="IPR050927">
    <property type="entry name" value="TRPM"/>
</dbReference>
<dbReference type="GO" id="GO:0030001">
    <property type="term" value="P:metal ion transport"/>
    <property type="evidence" value="ECO:0007669"/>
    <property type="project" value="TreeGrafter"/>
</dbReference>
<organism evidence="2 3">
    <name type="scientific">Patella caerulea</name>
    <name type="common">Rayed Mediterranean limpet</name>
    <dbReference type="NCBI Taxonomy" id="87958"/>
    <lineage>
        <taxon>Eukaryota</taxon>
        <taxon>Metazoa</taxon>
        <taxon>Spiralia</taxon>
        <taxon>Lophotrochozoa</taxon>
        <taxon>Mollusca</taxon>
        <taxon>Gastropoda</taxon>
        <taxon>Patellogastropoda</taxon>
        <taxon>Patelloidea</taxon>
        <taxon>Patellidae</taxon>
        <taxon>Patella</taxon>
    </lineage>
</organism>
<name>A0AAN8JWS8_PATCE</name>
<accession>A0AAN8JWS8</accession>
<dbReference type="GO" id="GO:0005886">
    <property type="term" value="C:plasma membrane"/>
    <property type="evidence" value="ECO:0007669"/>
    <property type="project" value="TreeGrafter"/>
</dbReference>
<feature type="region of interest" description="Disordered" evidence="1">
    <location>
        <begin position="288"/>
        <end position="315"/>
    </location>
</feature>
<proteinExistence type="predicted"/>
<dbReference type="GO" id="GO:0005261">
    <property type="term" value="F:monoatomic cation channel activity"/>
    <property type="evidence" value="ECO:0007669"/>
    <property type="project" value="TreeGrafter"/>
</dbReference>
<dbReference type="EMBL" id="JAZGQO010000007">
    <property type="protein sequence ID" value="KAK6183350.1"/>
    <property type="molecule type" value="Genomic_DNA"/>
</dbReference>
<feature type="compositionally biased region" description="Basic residues" evidence="1">
    <location>
        <begin position="288"/>
        <end position="302"/>
    </location>
</feature>
<sequence length="315" mass="36867">MQEDSYRHWGYQRYERVMEYRTRPILPPPFIFFEHLYRIIVCIKSGDCKNKVGPEPEQDEHGEELTDEVNQSYSRAEKNKAKRCVDLLKRNPQLAQNNYNHLPSHQPINLSSVTTDKEDTGTALRSKKVEKSDVYNTEDYEVDDVDHSVSYEVAKDIKRTRRSPITNDTFQTTSTSGRVDIQQSLSEIATSIQHLEQKIESKHTLNGRDEQILDELKKIKAGQELSIRQSTTTTQEIQEDDDYHDYQNDDLPTYPKHRGKAKNKLLHSSLCFSNLAEYQRLRRLQVHRKFRDQTKSKKRTTKKTQTDGEDFANTL</sequence>
<evidence type="ECO:0000313" key="2">
    <source>
        <dbReference type="EMBL" id="KAK6183350.1"/>
    </source>
</evidence>
<feature type="region of interest" description="Disordered" evidence="1">
    <location>
        <begin position="98"/>
        <end position="125"/>
    </location>
</feature>
<evidence type="ECO:0000256" key="1">
    <source>
        <dbReference type="SAM" id="MobiDB-lite"/>
    </source>
</evidence>